<keyword evidence="3" id="KW-1185">Reference proteome</keyword>
<protein>
    <submittedName>
        <fullName evidence="2">Uncharacterized protein</fullName>
    </submittedName>
</protein>
<feature type="non-terminal residue" evidence="2">
    <location>
        <position position="1"/>
    </location>
</feature>
<dbReference type="AlphaFoldDB" id="A0A8J4VI60"/>
<sequence>FRRMALCSDNSNLDAYSGPYNSREMPKLKDEYSSSESETQAFNARSGEQRYGSTREGSARRDGKDFSPIIGFSIDAAPSEIPYRVRGKGILSLCSRIGWRMRLDSLGVCAGMKKYEVVVIFGRTYRGLLGM</sequence>
<evidence type="ECO:0000256" key="1">
    <source>
        <dbReference type="SAM" id="MobiDB-lite"/>
    </source>
</evidence>
<organism evidence="2 3">
    <name type="scientific">Castanea mollissima</name>
    <name type="common">Chinese chestnut</name>
    <dbReference type="NCBI Taxonomy" id="60419"/>
    <lineage>
        <taxon>Eukaryota</taxon>
        <taxon>Viridiplantae</taxon>
        <taxon>Streptophyta</taxon>
        <taxon>Embryophyta</taxon>
        <taxon>Tracheophyta</taxon>
        <taxon>Spermatophyta</taxon>
        <taxon>Magnoliopsida</taxon>
        <taxon>eudicotyledons</taxon>
        <taxon>Gunneridae</taxon>
        <taxon>Pentapetalae</taxon>
        <taxon>rosids</taxon>
        <taxon>fabids</taxon>
        <taxon>Fagales</taxon>
        <taxon>Fagaceae</taxon>
        <taxon>Castanea</taxon>
    </lineage>
</organism>
<dbReference type="EMBL" id="JRKL02005785">
    <property type="protein sequence ID" value="KAF3949919.1"/>
    <property type="molecule type" value="Genomic_DNA"/>
</dbReference>
<feature type="compositionally biased region" description="Polar residues" evidence="1">
    <location>
        <begin position="34"/>
        <end position="43"/>
    </location>
</feature>
<dbReference type="Proteomes" id="UP000737018">
    <property type="component" value="Unassembled WGS sequence"/>
</dbReference>
<feature type="region of interest" description="Disordered" evidence="1">
    <location>
        <begin position="1"/>
        <end position="65"/>
    </location>
</feature>
<evidence type="ECO:0000313" key="3">
    <source>
        <dbReference type="Proteomes" id="UP000737018"/>
    </source>
</evidence>
<gene>
    <name evidence="2" type="ORF">CMV_024262</name>
</gene>
<reference evidence="2" key="1">
    <citation type="submission" date="2020-03" db="EMBL/GenBank/DDBJ databases">
        <title>Castanea mollissima Vanexum genome sequencing.</title>
        <authorList>
            <person name="Staton M."/>
        </authorList>
    </citation>
    <scope>NUCLEOTIDE SEQUENCE</scope>
    <source>
        <tissue evidence="2">Leaf</tissue>
    </source>
</reference>
<proteinExistence type="predicted"/>
<comment type="caution">
    <text evidence="2">The sequence shown here is derived from an EMBL/GenBank/DDBJ whole genome shotgun (WGS) entry which is preliminary data.</text>
</comment>
<name>A0A8J4VI60_9ROSI</name>
<accession>A0A8J4VI60</accession>
<dbReference type="OrthoDB" id="201752at2759"/>
<evidence type="ECO:0000313" key="2">
    <source>
        <dbReference type="EMBL" id="KAF3949919.1"/>
    </source>
</evidence>